<gene>
    <name evidence="2" type="ORF">BV133_262</name>
</gene>
<dbReference type="CDD" id="cd01288">
    <property type="entry name" value="FabZ"/>
    <property type="match status" value="1"/>
</dbReference>
<reference evidence="2" key="1">
    <citation type="journal article" date="2015" name="Genome Announc.">
        <title>Complete Genome Sequence of the Bacteriochlorophyll b-Producing Photosynthetic Bacterium Blastochloris viridis.</title>
        <authorList>
            <person name="Tsukatani Y."/>
            <person name="Hirose Y."/>
            <person name="Harada J."/>
            <person name="Misawa N."/>
            <person name="Mori K."/>
            <person name="Inoue K."/>
            <person name="Tamiaki H."/>
        </authorList>
    </citation>
    <scope>NUCLEOTIDE SEQUENCE [LARGE SCALE GENOMIC DNA]</scope>
    <source>
        <strain evidence="2">DSM 133</strain>
    </source>
</reference>
<name>A0A182CXE2_BLAVI</name>
<dbReference type="EMBL" id="AP014854">
    <property type="protein sequence ID" value="BAR97855.1"/>
    <property type="molecule type" value="Genomic_DNA"/>
</dbReference>
<keyword evidence="1" id="KW-0456">Lyase</keyword>
<dbReference type="PANTHER" id="PTHR30272:SF1">
    <property type="entry name" value="3-HYDROXYACYL-[ACYL-CARRIER-PROTEIN] DEHYDRATASE"/>
    <property type="match status" value="1"/>
</dbReference>
<accession>A0A182CXE2</accession>
<organism evidence="2">
    <name type="scientific">Blastochloris viridis</name>
    <name type="common">Rhodopseudomonas viridis</name>
    <dbReference type="NCBI Taxonomy" id="1079"/>
    <lineage>
        <taxon>Bacteria</taxon>
        <taxon>Pseudomonadati</taxon>
        <taxon>Pseudomonadota</taxon>
        <taxon>Alphaproteobacteria</taxon>
        <taxon>Hyphomicrobiales</taxon>
        <taxon>Blastochloridaceae</taxon>
        <taxon>Blastochloris</taxon>
    </lineage>
</organism>
<dbReference type="PANTHER" id="PTHR30272">
    <property type="entry name" value="3-HYDROXYACYL-[ACYL-CARRIER-PROTEIN] DEHYDRATASE"/>
    <property type="match status" value="1"/>
</dbReference>
<dbReference type="OrthoDB" id="9812462at2"/>
<sequence>MRLEYFQLLDRIIDIDLSAGTIRTEAVVPMESTVFEGHFPGYPLMPGVLLCETMAQTCGWLSMAKLNFTRMAFLAGFKDVKLRTFVTPGAELEGHGQLLHEGSGFTRLRCQITCGGKTVCDSELSMRLMPFPDDTFKTMVLDRAKGLSFPFAVLEPAESTEANNA</sequence>
<proteinExistence type="predicted"/>
<dbReference type="Pfam" id="PF07977">
    <property type="entry name" value="FabA"/>
    <property type="match status" value="1"/>
</dbReference>
<dbReference type="GO" id="GO:0016829">
    <property type="term" value="F:lyase activity"/>
    <property type="evidence" value="ECO:0007669"/>
    <property type="project" value="UniProtKB-KW"/>
</dbReference>
<dbReference type="AlphaFoldDB" id="A0A182CXE2"/>
<dbReference type="InterPro" id="IPR013114">
    <property type="entry name" value="FabA_FabZ"/>
</dbReference>
<evidence type="ECO:0000256" key="1">
    <source>
        <dbReference type="ARBA" id="ARBA00023239"/>
    </source>
</evidence>
<dbReference type="InterPro" id="IPR029069">
    <property type="entry name" value="HotDog_dom_sf"/>
</dbReference>
<dbReference type="RefSeq" id="WP_055036729.1">
    <property type="nucleotide sequence ID" value="NZ_AP014854.2"/>
</dbReference>
<dbReference type="PATRIC" id="fig|1079.6.peg.1093"/>
<dbReference type="Gene3D" id="3.10.129.10">
    <property type="entry name" value="Hotdog Thioesterase"/>
    <property type="match status" value="1"/>
</dbReference>
<dbReference type="KEGG" id="bvr:BVIR_1056"/>
<evidence type="ECO:0000313" key="2">
    <source>
        <dbReference type="EMBL" id="BAR97855.1"/>
    </source>
</evidence>
<dbReference type="SUPFAM" id="SSF54637">
    <property type="entry name" value="Thioesterase/thiol ester dehydrase-isomerase"/>
    <property type="match status" value="1"/>
</dbReference>
<protein>
    <submittedName>
        <fullName evidence="2">3-hydroxyacyl-[acyl-carrier-protein] dehydratase</fullName>
    </submittedName>
</protein>